<feature type="region of interest" description="Disordered" evidence="1">
    <location>
        <begin position="56"/>
        <end position="95"/>
    </location>
</feature>
<proteinExistence type="predicted"/>
<protein>
    <submittedName>
        <fullName evidence="2">Uncharacterized protein</fullName>
    </submittedName>
</protein>
<evidence type="ECO:0000256" key="1">
    <source>
        <dbReference type="SAM" id="MobiDB-lite"/>
    </source>
</evidence>
<dbReference type="HOGENOM" id="CLU_2377089_0_0_1"/>
<evidence type="ECO:0000313" key="2">
    <source>
        <dbReference type="EMBL" id="CDM86070.1"/>
    </source>
</evidence>
<organism evidence="2">
    <name type="scientific">Triticum aestivum</name>
    <name type="common">Wheat</name>
    <dbReference type="NCBI Taxonomy" id="4565"/>
    <lineage>
        <taxon>Eukaryota</taxon>
        <taxon>Viridiplantae</taxon>
        <taxon>Streptophyta</taxon>
        <taxon>Embryophyta</taxon>
        <taxon>Tracheophyta</taxon>
        <taxon>Spermatophyta</taxon>
        <taxon>Magnoliopsida</taxon>
        <taxon>Liliopsida</taxon>
        <taxon>Poales</taxon>
        <taxon>Poaceae</taxon>
        <taxon>BOP clade</taxon>
        <taxon>Pooideae</taxon>
        <taxon>Triticodae</taxon>
        <taxon>Triticeae</taxon>
        <taxon>Triticinae</taxon>
        <taxon>Triticum</taxon>
    </lineage>
</organism>
<dbReference type="EMBL" id="HG670306">
    <property type="protein sequence ID" value="CDM86070.1"/>
    <property type="molecule type" value="Genomic_DNA"/>
</dbReference>
<accession>A0A077S3X9</accession>
<reference evidence="2" key="1">
    <citation type="journal article" date="2014" name="Science">
        <title>Structural and functional partitioning of bread wheat chromosome 3B.</title>
        <authorList>
            <person name="Choulet F."/>
            <person name="Alberti A."/>
            <person name="Theil S."/>
            <person name="Glover N."/>
            <person name="Barbe V."/>
            <person name="Daron J."/>
            <person name="Pingault L."/>
            <person name="Sourdille P."/>
            <person name="Couloux A."/>
            <person name="Paux E."/>
            <person name="Leroy P."/>
            <person name="Mangenot S."/>
            <person name="Guilhot N."/>
            <person name="Le Gouis J."/>
            <person name="Balfourier F."/>
            <person name="Alaux M."/>
            <person name="Jamilloux V."/>
            <person name="Poulain J."/>
            <person name="Durand C."/>
            <person name="Bellec A."/>
            <person name="Gaspin C."/>
            <person name="Safar J."/>
            <person name="Dolezel J."/>
            <person name="Rogers J."/>
            <person name="Vandepoele K."/>
            <person name="Aury J.M."/>
            <person name="Mayer K."/>
            <person name="Berges H."/>
            <person name="Quesneville H."/>
            <person name="Wincker P."/>
            <person name="Feuillet C."/>
        </authorList>
    </citation>
    <scope>NUCLEOTIDE SEQUENCE</scope>
</reference>
<dbReference type="AlphaFoldDB" id="A0A077S3X9"/>
<name>A0A077S3X9_WHEAT</name>
<sequence length="95" mass="10263">MGGRANAGADVMAYEASKPRSKMYMEKPVPAAEWLSGQQGSLDIFDDVHALYPEQVAPTPEQVTSLPRHPPPLPQPVVDSDDDGEEVATLAPYTE</sequence>
<gene>
    <name evidence="2" type="ORF">TRAES_3BF003900010CFD_c1</name>
</gene>